<dbReference type="Pfam" id="PF00144">
    <property type="entry name" value="Beta-lactamase"/>
    <property type="match status" value="1"/>
</dbReference>
<reference evidence="10 11" key="1">
    <citation type="submission" date="2018-01" db="EMBL/GenBank/DDBJ databases">
        <title>The draft genome of Hanstruepera neustonica JCM19743.</title>
        <authorList>
            <person name="He R.-H."/>
            <person name="Du Z.-J."/>
        </authorList>
    </citation>
    <scope>NUCLEOTIDE SEQUENCE [LARGE SCALE GENOMIC DNA]</scope>
    <source>
        <strain evidence="10 11">JCM19743</strain>
    </source>
</reference>
<dbReference type="Pfam" id="PF11954">
    <property type="entry name" value="DUF3471"/>
    <property type="match status" value="1"/>
</dbReference>
<evidence type="ECO:0000313" key="11">
    <source>
        <dbReference type="Proteomes" id="UP000236641"/>
    </source>
</evidence>
<accession>A0A2K1DWZ3</accession>
<dbReference type="GO" id="GO:0030288">
    <property type="term" value="C:outer membrane-bounded periplasmic space"/>
    <property type="evidence" value="ECO:0007669"/>
    <property type="project" value="InterPro"/>
</dbReference>
<dbReference type="AlphaFoldDB" id="A0A2K1DWZ3"/>
<comment type="caution">
    <text evidence="10">The sequence shown here is derived from an EMBL/GenBank/DDBJ whole genome shotgun (WGS) entry which is preliminary data.</text>
</comment>
<dbReference type="Gene3D" id="1.25.40.10">
    <property type="entry name" value="Tetratricopeptide repeat domain"/>
    <property type="match status" value="1"/>
</dbReference>
<dbReference type="GO" id="GO:0008800">
    <property type="term" value="F:beta-lactamase activity"/>
    <property type="evidence" value="ECO:0007669"/>
    <property type="project" value="UniProtKB-UniRule"/>
</dbReference>
<dbReference type="InterPro" id="IPR021860">
    <property type="entry name" value="Peptidase_S12_Pab87-rel_C"/>
</dbReference>
<dbReference type="PROSITE" id="PS50005">
    <property type="entry name" value="TPR"/>
    <property type="match status" value="1"/>
</dbReference>
<dbReference type="InterPro" id="IPR019734">
    <property type="entry name" value="TPR_rpt"/>
</dbReference>
<dbReference type="InterPro" id="IPR001586">
    <property type="entry name" value="Beta-lactam_class-C_AS"/>
</dbReference>
<dbReference type="InterPro" id="IPR051478">
    <property type="entry name" value="Beta-lactamase-like_AB/R"/>
</dbReference>
<comment type="similarity">
    <text evidence="1 6">Belongs to the class-C beta-lactamase family.</text>
</comment>
<dbReference type="PROSITE" id="PS50293">
    <property type="entry name" value="TPR_REGION"/>
    <property type="match status" value="1"/>
</dbReference>
<organism evidence="10 11">
    <name type="scientific">Hanstruepera neustonica</name>
    <dbReference type="NCBI Taxonomy" id="1445657"/>
    <lineage>
        <taxon>Bacteria</taxon>
        <taxon>Pseudomonadati</taxon>
        <taxon>Bacteroidota</taxon>
        <taxon>Flavobacteriia</taxon>
        <taxon>Flavobacteriales</taxon>
        <taxon>Flavobacteriaceae</taxon>
        <taxon>Hanstruepera</taxon>
    </lineage>
</organism>
<evidence type="ECO:0000256" key="5">
    <source>
        <dbReference type="PROSITE-ProRule" id="PRU00339"/>
    </source>
</evidence>
<dbReference type="PANTHER" id="PTHR22935">
    <property type="entry name" value="PENICILLIN-BINDING PROTEIN"/>
    <property type="match status" value="1"/>
</dbReference>
<dbReference type="SUPFAM" id="SSF48452">
    <property type="entry name" value="TPR-like"/>
    <property type="match status" value="1"/>
</dbReference>
<dbReference type="PROSITE" id="PS00336">
    <property type="entry name" value="BETA_LACTAMASE_C"/>
    <property type="match status" value="1"/>
</dbReference>
<dbReference type="GO" id="GO:0017001">
    <property type="term" value="P:antibiotic catabolic process"/>
    <property type="evidence" value="ECO:0007669"/>
    <property type="project" value="InterPro"/>
</dbReference>
<evidence type="ECO:0000256" key="6">
    <source>
        <dbReference type="RuleBase" id="RU361140"/>
    </source>
</evidence>
<dbReference type="Proteomes" id="UP000236641">
    <property type="component" value="Unassembled WGS sequence"/>
</dbReference>
<dbReference type="EC" id="3.5.2.6" evidence="6"/>
<keyword evidence="11" id="KW-1185">Reference proteome</keyword>
<dbReference type="InterPro" id="IPR011990">
    <property type="entry name" value="TPR-like_helical_dom_sf"/>
</dbReference>
<dbReference type="EMBL" id="POWF01000007">
    <property type="protein sequence ID" value="PNQ72552.1"/>
    <property type="molecule type" value="Genomic_DNA"/>
</dbReference>
<evidence type="ECO:0000256" key="3">
    <source>
        <dbReference type="ARBA" id="ARBA00023251"/>
    </source>
</evidence>
<proteinExistence type="inferred from homology"/>
<dbReference type="GO" id="GO:0046677">
    <property type="term" value="P:response to antibiotic"/>
    <property type="evidence" value="ECO:0007669"/>
    <property type="project" value="UniProtKB-UniRule"/>
</dbReference>
<dbReference type="InterPro" id="IPR001466">
    <property type="entry name" value="Beta-lactam-related"/>
</dbReference>
<keyword evidence="7" id="KW-0732">Signal</keyword>
<comment type="similarity">
    <text evidence="4">Belongs to the beta-lactamase family.</text>
</comment>
<keyword evidence="2 6" id="KW-0378">Hydrolase</keyword>
<dbReference type="RefSeq" id="WP_103052433.1">
    <property type="nucleotide sequence ID" value="NZ_POWF01000007.1"/>
</dbReference>
<sequence length="573" mass="63630">MMKYLVSCLFLFLSFQAISQVLIPDAVKENIQARVESGENVGISIAYIEGDQVDFYNYGTTDLKHNIPVNEHTVYEIGSISKVFTCIMLADEVLKGTMKLSDPITMYLPKGVKVPNRNGKEITLLDLATHTSALPRMPDNFNPKDPRNPYVDYTPELIYEFLSSYELTRDIGSQYEYSNYAMGLLGHILELHTGKSYETLLIEKIAHPCNMMSTKLTLTDSMKNHLAKPHAQGVEVSNWDLTGLAGAGGIRSTTEDMVRFLQVNMGVSKPAIFEAMTFSQQVAYENQDDQFKIGLGWHYAQNGDDTIIWHNGATGGYKSFTGFVDGTQKGVVVLGNADTDIGRLGMKLLGDPRPLEKPTTSIATVINKEIDANGMESAIKLYHQLKTEQPDTYKFDENQLNTLAYKYLSEDKPTIALELFKLNVASFPNASNPYDSLGEGYLKVGDTTQAITNYKKSLELNPANDNAKTVLLSLGVAKTELVTDVEVPIDVMDTYCGQYELAPGFIITVTRQDNQLFAQATGQPQFELFASAHNKFYLKVVDAQVTFNANEKGKIDSLTLHQNGQDMPANKIE</sequence>
<keyword evidence="5" id="KW-0802">TPR repeat</keyword>
<dbReference type="PANTHER" id="PTHR22935:SF95">
    <property type="entry name" value="BETA-LACTAMASE-LIKE 1-RELATED"/>
    <property type="match status" value="1"/>
</dbReference>
<dbReference type="OrthoDB" id="9793489at2"/>
<gene>
    <name evidence="10" type="ORF">C1T31_10370</name>
</gene>
<feature type="domain" description="Beta-lactamase-related" evidence="8">
    <location>
        <begin position="28"/>
        <end position="340"/>
    </location>
</feature>
<feature type="signal peptide" evidence="7">
    <location>
        <begin position="1"/>
        <end position="19"/>
    </location>
</feature>
<evidence type="ECO:0000256" key="4">
    <source>
        <dbReference type="ARBA" id="ARBA00038473"/>
    </source>
</evidence>
<comment type="catalytic activity">
    <reaction evidence="6">
        <text>a beta-lactam + H2O = a substituted beta-amino acid</text>
        <dbReference type="Rhea" id="RHEA:20401"/>
        <dbReference type="ChEBI" id="CHEBI:15377"/>
        <dbReference type="ChEBI" id="CHEBI:35627"/>
        <dbReference type="ChEBI" id="CHEBI:140347"/>
        <dbReference type="EC" id="3.5.2.6"/>
    </reaction>
</comment>
<dbReference type="Gene3D" id="3.40.710.10">
    <property type="entry name" value="DD-peptidase/beta-lactamase superfamily"/>
    <property type="match status" value="1"/>
</dbReference>
<evidence type="ECO:0000256" key="1">
    <source>
        <dbReference type="ARBA" id="ARBA00007840"/>
    </source>
</evidence>
<protein>
    <recommendedName>
        <fullName evidence="6">Beta-lactamase</fullName>
        <ecNumber evidence="6">3.5.2.6</ecNumber>
    </recommendedName>
</protein>
<keyword evidence="3 6" id="KW-0046">Antibiotic resistance</keyword>
<evidence type="ECO:0000256" key="2">
    <source>
        <dbReference type="ARBA" id="ARBA00022801"/>
    </source>
</evidence>
<dbReference type="InterPro" id="IPR012338">
    <property type="entry name" value="Beta-lactam/transpept-like"/>
</dbReference>
<evidence type="ECO:0000256" key="7">
    <source>
        <dbReference type="SAM" id="SignalP"/>
    </source>
</evidence>
<name>A0A2K1DWZ3_9FLAO</name>
<feature type="chain" id="PRO_5014428642" description="Beta-lactamase" evidence="7">
    <location>
        <begin position="20"/>
        <end position="573"/>
    </location>
</feature>
<dbReference type="SUPFAM" id="SSF56601">
    <property type="entry name" value="beta-lactamase/transpeptidase-like"/>
    <property type="match status" value="1"/>
</dbReference>
<evidence type="ECO:0000259" key="8">
    <source>
        <dbReference type="Pfam" id="PF00144"/>
    </source>
</evidence>
<evidence type="ECO:0000259" key="9">
    <source>
        <dbReference type="Pfam" id="PF11954"/>
    </source>
</evidence>
<feature type="repeat" description="TPR" evidence="5">
    <location>
        <begin position="431"/>
        <end position="464"/>
    </location>
</feature>
<evidence type="ECO:0000313" key="10">
    <source>
        <dbReference type="EMBL" id="PNQ72552.1"/>
    </source>
</evidence>
<feature type="domain" description="Peptidase S12 Pab87-related C-terminal" evidence="9">
    <location>
        <begin position="490"/>
        <end position="564"/>
    </location>
</feature>